<reference evidence="2 3" key="1">
    <citation type="submission" date="2023-03" db="EMBL/GenBank/DDBJ databases">
        <title>High-quality genome of Scylla paramamosain provides insights in environmental adaptation.</title>
        <authorList>
            <person name="Zhang L."/>
        </authorList>
    </citation>
    <scope>NUCLEOTIDE SEQUENCE [LARGE SCALE GENOMIC DNA]</scope>
    <source>
        <strain evidence="2">LZ_2023a</strain>
        <tissue evidence="2">Muscle</tissue>
    </source>
</reference>
<feature type="compositionally biased region" description="Pro residues" evidence="1">
    <location>
        <begin position="98"/>
        <end position="137"/>
    </location>
</feature>
<organism evidence="2 3">
    <name type="scientific">Scylla paramamosain</name>
    <name type="common">Mud crab</name>
    <dbReference type="NCBI Taxonomy" id="85552"/>
    <lineage>
        <taxon>Eukaryota</taxon>
        <taxon>Metazoa</taxon>
        <taxon>Ecdysozoa</taxon>
        <taxon>Arthropoda</taxon>
        <taxon>Crustacea</taxon>
        <taxon>Multicrustacea</taxon>
        <taxon>Malacostraca</taxon>
        <taxon>Eumalacostraca</taxon>
        <taxon>Eucarida</taxon>
        <taxon>Decapoda</taxon>
        <taxon>Pleocyemata</taxon>
        <taxon>Brachyura</taxon>
        <taxon>Eubrachyura</taxon>
        <taxon>Portunoidea</taxon>
        <taxon>Portunidae</taxon>
        <taxon>Portuninae</taxon>
        <taxon>Scylla</taxon>
    </lineage>
</organism>
<gene>
    <name evidence="2" type="ORF">O3P69_004242</name>
</gene>
<dbReference type="Proteomes" id="UP001487740">
    <property type="component" value="Unassembled WGS sequence"/>
</dbReference>
<proteinExistence type="predicted"/>
<dbReference type="AlphaFoldDB" id="A0AAW0UH77"/>
<evidence type="ECO:0000313" key="2">
    <source>
        <dbReference type="EMBL" id="KAK8399009.1"/>
    </source>
</evidence>
<evidence type="ECO:0000256" key="1">
    <source>
        <dbReference type="SAM" id="MobiDB-lite"/>
    </source>
</evidence>
<feature type="region of interest" description="Disordered" evidence="1">
    <location>
        <begin position="79"/>
        <end position="142"/>
    </location>
</feature>
<comment type="caution">
    <text evidence="2">The sequence shown here is derived from an EMBL/GenBank/DDBJ whole genome shotgun (WGS) entry which is preliminary data.</text>
</comment>
<sequence length="245" mass="26616">MSGGSWGHRHLNTDTTTTTTPLPCPPLATQHSCPYWRSLVSDPRRHTHTPTHRQSRVRVLASVYACVRVSITVFIRSPRGKLPPCRQQPPPRPRHTPTPRPPPTPPPPPPPPPPSPLPQPPPPPASPPPPPPPPPPRLDQGLPDYVQTLTVRAATSQAPHLLHRPSPSPAFTLTTNPTLQSSQEYSHTLHHLLKHQPSVSAAPAFPTAPRGILGVPAPQSSWGRHHVTARSFQRGRSCGSEPPRG</sequence>
<feature type="region of interest" description="Disordered" evidence="1">
    <location>
        <begin position="201"/>
        <end position="245"/>
    </location>
</feature>
<feature type="region of interest" description="Disordered" evidence="1">
    <location>
        <begin position="1"/>
        <end position="26"/>
    </location>
</feature>
<accession>A0AAW0UH77</accession>
<dbReference type="EMBL" id="JARAKH010000012">
    <property type="protein sequence ID" value="KAK8399009.1"/>
    <property type="molecule type" value="Genomic_DNA"/>
</dbReference>
<dbReference type="PRINTS" id="PR01217">
    <property type="entry name" value="PRICHEXTENSN"/>
</dbReference>
<evidence type="ECO:0000313" key="3">
    <source>
        <dbReference type="Proteomes" id="UP001487740"/>
    </source>
</evidence>
<name>A0AAW0UH77_SCYPA</name>
<keyword evidence="3" id="KW-1185">Reference proteome</keyword>
<protein>
    <submittedName>
        <fullName evidence="2">Uncharacterized protein</fullName>
    </submittedName>
</protein>